<dbReference type="Gene3D" id="3.30.420.140">
    <property type="entry name" value="YqgF/RNase H-like domain"/>
    <property type="match status" value="1"/>
</dbReference>
<evidence type="ECO:0000313" key="1">
    <source>
        <dbReference type="EMBL" id="PLX20077.1"/>
    </source>
</evidence>
<dbReference type="GO" id="GO:0006139">
    <property type="term" value="P:nucleobase-containing compound metabolic process"/>
    <property type="evidence" value="ECO:0007669"/>
    <property type="project" value="InterPro"/>
</dbReference>
<reference evidence="1 2" key="1">
    <citation type="submission" date="2017-11" db="EMBL/GenBank/DDBJ databases">
        <title>Genome-resolved metagenomics identifies genetic mobility, metabolic interactions, and unexpected diversity in perchlorate-reducing communities.</title>
        <authorList>
            <person name="Barnum T.P."/>
            <person name="Figueroa I.A."/>
            <person name="Carlstrom C.I."/>
            <person name="Lucas L.N."/>
            <person name="Engelbrektson A.L."/>
            <person name="Coates J.D."/>
        </authorList>
    </citation>
    <scope>NUCLEOTIDE SEQUENCE [LARGE SCALE GENOMIC DNA]</scope>
    <source>
        <strain evidence="1">BM706</strain>
    </source>
</reference>
<protein>
    <recommendedName>
        <fullName evidence="3">YqgF/RNase H-like domain-containing protein</fullName>
    </recommendedName>
</protein>
<name>A0A2N5ZN14_MUIH1</name>
<dbReference type="Proteomes" id="UP000234857">
    <property type="component" value="Unassembled WGS sequence"/>
</dbReference>
<dbReference type="AlphaFoldDB" id="A0A2N5ZN14"/>
<dbReference type="InterPro" id="IPR037027">
    <property type="entry name" value="YqgF/RNaseH-like_dom_sf"/>
</dbReference>
<dbReference type="InterPro" id="IPR012337">
    <property type="entry name" value="RNaseH-like_sf"/>
</dbReference>
<evidence type="ECO:0000313" key="2">
    <source>
        <dbReference type="Proteomes" id="UP000234857"/>
    </source>
</evidence>
<comment type="caution">
    <text evidence="1">The sequence shown here is derived from an EMBL/GenBank/DDBJ whole genome shotgun (WGS) entry which is preliminary data.</text>
</comment>
<dbReference type="SUPFAM" id="SSF53098">
    <property type="entry name" value="Ribonuclease H-like"/>
    <property type="match status" value="1"/>
</dbReference>
<organism evidence="1 2">
    <name type="scientific">Muiribacterium halophilum</name>
    <dbReference type="NCBI Taxonomy" id="2053465"/>
    <lineage>
        <taxon>Bacteria</taxon>
        <taxon>Candidatus Muiribacteriota</taxon>
        <taxon>Candidatus Muiribacteriia</taxon>
        <taxon>Candidatus Muiribacteriales</taxon>
        <taxon>Candidatus Muiribacteriaceae</taxon>
        <taxon>Candidatus Muiribacterium</taxon>
    </lineage>
</organism>
<sequence length="136" mass="15867">MKYIFIDPGQEKFGFAVYDEKKNLLVHGIGLLVEFEEKIANIIKKEICEFKFILGDGTAHKKFLKKLKFYYPSADVDLLDEKNSTLEARKLYFEMNPPQGIRRFLPSGLLIPDVEYDDYTAMILAERFFAKKDLTK</sequence>
<accession>A0A2N5ZN14</accession>
<evidence type="ECO:0008006" key="3">
    <source>
        <dbReference type="Google" id="ProtNLM"/>
    </source>
</evidence>
<dbReference type="EMBL" id="PKTG01000008">
    <property type="protein sequence ID" value="PLX20077.1"/>
    <property type="molecule type" value="Genomic_DNA"/>
</dbReference>
<proteinExistence type="predicted"/>
<gene>
    <name evidence="1" type="ORF">C0601_00205</name>
</gene>